<organism evidence="2 3">
    <name type="scientific">Nonomuraea rosea</name>
    <dbReference type="NCBI Taxonomy" id="638574"/>
    <lineage>
        <taxon>Bacteria</taxon>
        <taxon>Bacillati</taxon>
        <taxon>Actinomycetota</taxon>
        <taxon>Actinomycetes</taxon>
        <taxon>Streptosporangiales</taxon>
        <taxon>Streptosporangiaceae</taxon>
        <taxon>Nonomuraea</taxon>
    </lineage>
</organism>
<proteinExistence type="predicted"/>
<protein>
    <submittedName>
        <fullName evidence="2">Uncharacterized protein</fullName>
    </submittedName>
</protein>
<evidence type="ECO:0000313" key="3">
    <source>
        <dbReference type="Proteomes" id="UP001500630"/>
    </source>
</evidence>
<accession>A0ABP6YIJ8</accession>
<comment type="caution">
    <text evidence="2">The sequence shown here is derived from an EMBL/GenBank/DDBJ whole genome shotgun (WGS) entry which is preliminary data.</text>
</comment>
<name>A0ABP6YIJ8_9ACTN</name>
<dbReference type="EMBL" id="BAABDQ010000021">
    <property type="protein sequence ID" value="GAA3584391.1"/>
    <property type="molecule type" value="Genomic_DNA"/>
</dbReference>
<gene>
    <name evidence="2" type="ORF">GCM10022419_077800</name>
</gene>
<sequence>MGSERLADVDLGAGREEPGLVDRRRDDLAWAVADYDDLGHALPVEERGQGAKGAWGQGQAPPGHHLGLAVGEADHYEAVVGVEADEVGHGGQDVGGTAEGEARPWLRLLPQVFRLPLLLGGFEGGVGGIGGDGGIEEIGEVGEIREIGLGGGGVGRIAC</sequence>
<feature type="region of interest" description="Disordered" evidence="1">
    <location>
        <begin position="1"/>
        <end position="20"/>
    </location>
</feature>
<reference evidence="3" key="1">
    <citation type="journal article" date="2019" name="Int. J. Syst. Evol. Microbiol.">
        <title>The Global Catalogue of Microorganisms (GCM) 10K type strain sequencing project: providing services to taxonomists for standard genome sequencing and annotation.</title>
        <authorList>
            <consortium name="The Broad Institute Genomics Platform"/>
            <consortium name="The Broad Institute Genome Sequencing Center for Infectious Disease"/>
            <person name="Wu L."/>
            <person name="Ma J."/>
        </authorList>
    </citation>
    <scope>NUCLEOTIDE SEQUENCE [LARGE SCALE GENOMIC DNA]</scope>
    <source>
        <strain evidence="3">JCM 17326</strain>
    </source>
</reference>
<keyword evidence="3" id="KW-1185">Reference proteome</keyword>
<evidence type="ECO:0000313" key="2">
    <source>
        <dbReference type="EMBL" id="GAA3584391.1"/>
    </source>
</evidence>
<dbReference type="Proteomes" id="UP001500630">
    <property type="component" value="Unassembled WGS sequence"/>
</dbReference>
<evidence type="ECO:0000256" key="1">
    <source>
        <dbReference type="SAM" id="MobiDB-lite"/>
    </source>
</evidence>